<evidence type="ECO:0000313" key="3">
    <source>
        <dbReference type="Proteomes" id="UP001139488"/>
    </source>
</evidence>
<accession>A0A9X1WDB7</accession>
<dbReference type="AlphaFoldDB" id="A0A9X1WDB7"/>
<dbReference type="PANTHER" id="PTHR14015">
    <property type="entry name" value="OPIOID GROWTH FACTOR RECEPTOR OGFR ZETA-TYPE OPIOID RECEPTOR"/>
    <property type="match status" value="1"/>
</dbReference>
<dbReference type="EMBL" id="JAJNNZ010000014">
    <property type="protein sequence ID" value="MCJ2378196.1"/>
    <property type="molecule type" value="Genomic_DNA"/>
</dbReference>
<dbReference type="PANTHER" id="PTHR14015:SF2">
    <property type="entry name" value="OPIOID GROWTH FACTOR RECEPTOR (OGFR) CONSERVED DOMAIN-CONTAINING PROTEIN"/>
    <property type="match status" value="1"/>
</dbReference>
<reference evidence="2" key="1">
    <citation type="submission" date="2021-11" db="EMBL/GenBank/DDBJ databases">
        <title>Vibrio ZSDE26 sp. nov. and Vibrio ZSDZ34 sp. nov., isolated from coastal seawater in Qingdao.</title>
        <authorList>
            <person name="Zhang P."/>
        </authorList>
    </citation>
    <scope>NUCLEOTIDE SEQUENCE</scope>
    <source>
        <strain evidence="2">ZSDZ34</strain>
    </source>
</reference>
<protein>
    <recommendedName>
        <fullName evidence="1">Opioid growth factor receptor (OGFr) conserved domain-containing protein</fullName>
    </recommendedName>
</protein>
<dbReference type="InterPro" id="IPR039574">
    <property type="entry name" value="OGFr"/>
</dbReference>
<proteinExistence type="predicted"/>
<keyword evidence="3" id="KW-1185">Reference proteome</keyword>
<name>A0A9X1WDB7_9VIBR</name>
<feature type="domain" description="Opioid growth factor receptor (OGFr) conserved" evidence="1">
    <location>
        <begin position="28"/>
        <end position="167"/>
    </location>
</feature>
<dbReference type="GO" id="GO:0016020">
    <property type="term" value="C:membrane"/>
    <property type="evidence" value="ECO:0007669"/>
    <property type="project" value="InterPro"/>
</dbReference>
<dbReference type="Proteomes" id="UP001139488">
    <property type="component" value="Unassembled WGS sequence"/>
</dbReference>
<dbReference type="Pfam" id="PF04664">
    <property type="entry name" value="OGFr_N"/>
    <property type="match status" value="1"/>
</dbReference>
<evidence type="ECO:0000259" key="1">
    <source>
        <dbReference type="Pfam" id="PF04664"/>
    </source>
</evidence>
<gene>
    <name evidence="2" type="ORF">LNL84_15365</name>
</gene>
<dbReference type="InterPro" id="IPR006757">
    <property type="entry name" value="OGF_rcpt"/>
</dbReference>
<comment type="caution">
    <text evidence="2">The sequence shown here is derived from an EMBL/GenBank/DDBJ whole genome shotgun (WGS) entry which is preliminary data.</text>
</comment>
<dbReference type="RefSeq" id="WP_244358435.1">
    <property type="nucleotide sequence ID" value="NZ_JAJNNZ010000014.1"/>
</dbReference>
<evidence type="ECO:0000313" key="2">
    <source>
        <dbReference type="EMBL" id="MCJ2378196.1"/>
    </source>
</evidence>
<dbReference type="GO" id="GO:0140625">
    <property type="term" value="F:opioid growth factor receptor activity"/>
    <property type="evidence" value="ECO:0007669"/>
    <property type="project" value="InterPro"/>
</dbReference>
<organism evidence="2 3">
    <name type="scientific">Vibrio gelatinilyticus</name>
    <dbReference type="NCBI Taxonomy" id="2893468"/>
    <lineage>
        <taxon>Bacteria</taxon>
        <taxon>Pseudomonadati</taxon>
        <taxon>Pseudomonadota</taxon>
        <taxon>Gammaproteobacteria</taxon>
        <taxon>Vibrionales</taxon>
        <taxon>Vibrionaceae</taxon>
        <taxon>Vibrio</taxon>
    </lineage>
</organism>
<sequence>MKTEQSALIAFQLEKGTDHQGRLITEIWNFNDFWLEHDHKYIQWLFPIDTQTKFNRHAPVLTTGDRAAFFESKVLQQAQRKSLDVLLHFFGLQWQKGDIVPTAQLNIREHIWLKRGGHNHLRISRIIRSLALCGQHELSDQFQQAVIKVAKEHGEVCEESIDYWLKAADNLDLNT</sequence>